<dbReference type="EMBL" id="MQWB01000014">
    <property type="protein sequence ID" value="OZC01198.1"/>
    <property type="molecule type" value="Genomic_DNA"/>
</dbReference>
<name>A0A259TUG4_9BACT</name>
<organism evidence="1 2">
    <name type="scientific">Rubricoccus marinus</name>
    <dbReference type="NCBI Taxonomy" id="716817"/>
    <lineage>
        <taxon>Bacteria</taxon>
        <taxon>Pseudomonadati</taxon>
        <taxon>Rhodothermota</taxon>
        <taxon>Rhodothermia</taxon>
        <taxon>Rhodothermales</taxon>
        <taxon>Rubricoccaceae</taxon>
        <taxon>Rubricoccus</taxon>
    </lineage>
</organism>
<accession>A0A259TUG4</accession>
<dbReference type="InterPro" id="IPR011990">
    <property type="entry name" value="TPR-like_helical_dom_sf"/>
</dbReference>
<keyword evidence="2" id="KW-1185">Reference proteome</keyword>
<dbReference type="InParanoid" id="A0A259TUG4"/>
<reference evidence="1 2" key="1">
    <citation type="submission" date="2016-11" db="EMBL/GenBank/DDBJ databases">
        <title>Study of marine rhodopsin-containing bacteria.</title>
        <authorList>
            <person name="Yoshizawa S."/>
            <person name="Kumagai Y."/>
            <person name="Kogure K."/>
        </authorList>
    </citation>
    <scope>NUCLEOTIDE SEQUENCE [LARGE SCALE GENOMIC DNA]</scope>
    <source>
        <strain evidence="1 2">SG-29</strain>
    </source>
</reference>
<sequence length="1301" mass="139871">MGAVRGFDYQLWQSVDLWTALGPTEALFLEAAEDVDLRAEDRVEAGQVKTLARPLTLRSEAVQSALRNFWDLRARNPDLRASFVLLTTAQRGVEAGSPFGEMPGLDKWDQCRFEGADLDALRVFLGTLDLGASLGEFLTTASDSEVRDLLLRQVRWATGEPDRHGLRDRVERRVVLHGDRIGLPPSQSRVAVDSLQARAWETLVADGPRRLDRVDFLDAFEQATSVLTARSVLATTATTGGLAARAERVLDSNVRVLVQAPVPREAVVDDIRRRLPDVSVLALTGASGLGKSTLAALVAGAGGNWVRLDLRGQSEDDAADHLALAALAVADLPLATSVVIDDLPAAMNGRIELPLIHLVHAVVDRGGRALVTAHARLPSALLAATAQNDADAHLDVPPLSTHELRTLCLGAGCPPERAEQWARVIEIQTSGHPQLAAAHARSAAEKGWGTVSDDDLFGTPPTIERVKRDARRRLVTTLAGLGASDVAYRLSLYATPFTRAQALRLAAAPPSLPGAGDALDVLTGPWIEQVDESHFRVSPLLSKSYETQFDPDTVKRLHHAAALSFLEPVLDARAFSGLLLHGMAGECEKALVAAFHSVSDLEDEQFGLLAEWVSWFAHAATDEFNPLYRPDPILGILLRQLQLRVAAALGKQDAAVLVARAALREIDDVSVDGAPSIPETLRYAFASLVVTKIDADEHLPFVLEQAATAARISASGALGQMEAAAADAGLAPPPFDEELGVESLGGLIGPLVRLLTVRVRSASLLVQFLDAVEADSVLEQALSPLFREDGPATTAISDGAWLDKFRAERSGEEVDFSPAVQVLQRTIVFADERGYDALATSARRSLATVLNEHVHDRSAALAVLAAGGDRAELLDYRAKMHALDKDYSAALDLYRRLLPAWASQPARMNSARARAYHDAIRAAGEMGEFGEAAELAARGTEVAAQELARIQAPLWIGYSADHAYALYRAGRLAETVHAFEQTLLALDDAPEQQGFGVLRGRVGHVLVIIEHELTGRPTPDGFSDPFVGLFSKPEPDFEDFEAPASPAMIWGRLAHIESLVGSSRSVSQRYLALSTGVTDRLVVYDRAQHRASLAILDGHPDLMEVLSDAYRCAALGAGRDPGTITPFDLDLAQSALTSAWIRAAADGALSELPIDTWVASACAMLDDDPQARAEMERWRETATLAVSLESGTRRAAAPLHRQLIDEGQGLSVRATAAAVLALYAEDPDTQFYARATVLQVAEQRMFSDVLERHVSRLVTGNPGAGYAGAARAILATDSRISISEEARPYFERVAAGISSRA</sequence>
<dbReference type="Proteomes" id="UP000216446">
    <property type="component" value="Unassembled WGS sequence"/>
</dbReference>
<comment type="caution">
    <text evidence="1">The sequence shown here is derived from an EMBL/GenBank/DDBJ whole genome shotgun (WGS) entry which is preliminary data.</text>
</comment>
<dbReference type="SUPFAM" id="SSF48452">
    <property type="entry name" value="TPR-like"/>
    <property type="match status" value="1"/>
</dbReference>
<protein>
    <submittedName>
        <fullName evidence="1">Uncharacterized protein</fullName>
    </submittedName>
</protein>
<proteinExistence type="predicted"/>
<evidence type="ECO:0000313" key="1">
    <source>
        <dbReference type="EMBL" id="OZC01198.1"/>
    </source>
</evidence>
<dbReference type="SUPFAM" id="SSF52540">
    <property type="entry name" value="P-loop containing nucleoside triphosphate hydrolases"/>
    <property type="match status" value="1"/>
</dbReference>
<gene>
    <name evidence="1" type="ORF">BSZ36_18245</name>
</gene>
<dbReference type="InterPro" id="IPR027417">
    <property type="entry name" value="P-loop_NTPase"/>
</dbReference>
<evidence type="ECO:0000313" key="2">
    <source>
        <dbReference type="Proteomes" id="UP000216446"/>
    </source>
</evidence>